<feature type="domain" description="RPN13 DEUBAD" evidence="1">
    <location>
        <begin position="221"/>
        <end position="289"/>
    </location>
</feature>
<comment type="caution">
    <text evidence="2">The sequence shown here is derived from an EMBL/GenBank/DDBJ whole genome shotgun (WGS) entry which is preliminary data.</text>
</comment>
<evidence type="ECO:0000313" key="2">
    <source>
        <dbReference type="EMBL" id="OBZ71571.1"/>
    </source>
</evidence>
<organism evidence="2 3">
    <name type="scientific">Grifola frondosa</name>
    <name type="common">Maitake</name>
    <name type="synonym">Polyporus frondosus</name>
    <dbReference type="NCBI Taxonomy" id="5627"/>
    <lineage>
        <taxon>Eukaryota</taxon>
        <taxon>Fungi</taxon>
        <taxon>Dikarya</taxon>
        <taxon>Basidiomycota</taxon>
        <taxon>Agaricomycotina</taxon>
        <taxon>Agaricomycetes</taxon>
        <taxon>Polyporales</taxon>
        <taxon>Grifolaceae</taxon>
        <taxon>Grifola</taxon>
    </lineage>
</organism>
<protein>
    <recommendedName>
        <fullName evidence="1">RPN13 DEUBAD domain-containing protein</fullName>
    </recommendedName>
</protein>
<proteinExistence type="predicted"/>
<gene>
    <name evidence="2" type="ORF">A0H81_08419</name>
</gene>
<dbReference type="InterPro" id="IPR032368">
    <property type="entry name" value="RPN13_DEUBAD"/>
</dbReference>
<evidence type="ECO:0000259" key="1">
    <source>
        <dbReference type="Pfam" id="PF16550"/>
    </source>
</evidence>
<dbReference type="EMBL" id="LUGG01000011">
    <property type="protein sequence ID" value="OBZ71571.1"/>
    <property type="molecule type" value="Genomic_DNA"/>
</dbReference>
<feature type="non-terminal residue" evidence="2">
    <location>
        <position position="1"/>
    </location>
</feature>
<dbReference type="InterPro" id="IPR038108">
    <property type="entry name" value="RPN13_DEUBAD_sf"/>
</dbReference>
<accession>A0A1C7M3U0</accession>
<sequence>SISAFGTRRATGDASSSRLRPPCLTLIFALHSKPVAHSDAKGQTSLMPIRQRERLYCRMETTGFSISSGRTEPLMRWKRIFFISIGRDVCEGGTVRVGQAYVLKFFVQPETFRMFPFDLLVSIVMLKIYSSGCRYFTSSLSWNILLTTYQDANPSRDEEFVGNVNRLLIDPSIIPIWYAEGYNPSQNAGPSTSATTVIPSPSTAHNFSLLSHPWALRFQVSQLIHALFPYLPPDLPTPPHKRHSIALSLRAAVRNFDQALRTGLLGGLVRGLGLPEEAGTGIEAFLRAIQEQAREEAESGDHMDTD</sequence>
<keyword evidence="3" id="KW-1185">Reference proteome</keyword>
<dbReference type="Proteomes" id="UP000092993">
    <property type="component" value="Unassembled WGS sequence"/>
</dbReference>
<feature type="non-terminal residue" evidence="2">
    <location>
        <position position="306"/>
    </location>
</feature>
<reference evidence="2 3" key="1">
    <citation type="submission" date="2016-03" db="EMBL/GenBank/DDBJ databases">
        <title>Whole genome sequencing of Grifola frondosa 9006-11.</title>
        <authorList>
            <person name="Min B."/>
            <person name="Park H."/>
            <person name="Kim J.-G."/>
            <person name="Cho H."/>
            <person name="Oh Y.-L."/>
            <person name="Kong W.-S."/>
            <person name="Choi I.-G."/>
        </authorList>
    </citation>
    <scope>NUCLEOTIDE SEQUENCE [LARGE SCALE GENOMIC DNA]</scope>
    <source>
        <strain evidence="2 3">9006-11</strain>
    </source>
</reference>
<dbReference type="STRING" id="5627.A0A1C7M3U0"/>
<dbReference type="AlphaFoldDB" id="A0A1C7M3U0"/>
<dbReference type="Gene3D" id="1.10.2020.20">
    <property type="match status" value="1"/>
</dbReference>
<evidence type="ECO:0000313" key="3">
    <source>
        <dbReference type="Proteomes" id="UP000092993"/>
    </source>
</evidence>
<dbReference type="OrthoDB" id="340431at2759"/>
<name>A0A1C7M3U0_GRIFR</name>
<dbReference type="Pfam" id="PF16550">
    <property type="entry name" value="RPN13_C"/>
    <property type="match status" value="1"/>
</dbReference>